<evidence type="ECO:0000313" key="2">
    <source>
        <dbReference type="Proteomes" id="UP001557465"/>
    </source>
</evidence>
<name>A0ABV3TKD9_9RHOB</name>
<reference evidence="1 2" key="1">
    <citation type="journal article" date="2011" name="Int. J. Syst. Evol. Microbiol.">
        <title>Zhongshania antarctica gen. nov., sp. nov. and Zhongshania guokunii sp. nov., gammaproteobacteria respectively isolated from coastal attached (fast) ice and surface seawater of the Antarctic.</title>
        <authorList>
            <person name="Li H.J."/>
            <person name="Zhang X.Y."/>
            <person name="Chen C.X."/>
            <person name="Zhang Y.J."/>
            <person name="Gao Z.M."/>
            <person name="Yu Y."/>
            <person name="Chen X.L."/>
            <person name="Chen B."/>
            <person name="Zhang Y.Z."/>
        </authorList>
    </citation>
    <scope>NUCLEOTIDE SEQUENCE [LARGE SCALE GENOMIC DNA]</scope>
    <source>
        <strain evidence="1 2">15-R06ZXC-3</strain>
    </source>
</reference>
<proteinExistence type="predicted"/>
<organism evidence="1 2">
    <name type="scientific">Thioclava arctica</name>
    <dbReference type="NCBI Taxonomy" id="3238301"/>
    <lineage>
        <taxon>Bacteria</taxon>
        <taxon>Pseudomonadati</taxon>
        <taxon>Pseudomonadota</taxon>
        <taxon>Alphaproteobacteria</taxon>
        <taxon>Rhodobacterales</taxon>
        <taxon>Paracoccaceae</taxon>
        <taxon>Thioclava</taxon>
    </lineage>
</organism>
<evidence type="ECO:0000313" key="1">
    <source>
        <dbReference type="EMBL" id="MEX1662014.1"/>
    </source>
</evidence>
<keyword evidence="2" id="KW-1185">Reference proteome</keyword>
<comment type="caution">
    <text evidence="1">The sequence shown here is derived from an EMBL/GenBank/DDBJ whole genome shotgun (WGS) entry which is preliminary data.</text>
</comment>
<protein>
    <submittedName>
        <fullName evidence="1">Uncharacterized protein</fullName>
    </submittedName>
</protein>
<sequence>MHFRRLAYLALTIALGLPAGYLLHESYHHSRRDPAREIFSMFEERCLPKLYGAPEDHQGLIEAPMSLHYTDFIDPLSRFSLAENSNDYSVEDLFSPIDAKQARELAALARARIPELIGLAESHDIDPIGDMAIGWMQGEPGSPERWGVTLFRFGPGMLSLSLHLPAELRPQSSL</sequence>
<accession>A0ABV3TKD9</accession>
<dbReference type="EMBL" id="JBFRYC010000005">
    <property type="protein sequence ID" value="MEX1662014.1"/>
    <property type="molecule type" value="Genomic_DNA"/>
</dbReference>
<dbReference type="RefSeq" id="WP_368391909.1">
    <property type="nucleotide sequence ID" value="NZ_JBFRYC010000005.1"/>
</dbReference>
<gene>
    <name evidence="1" type="ORF">AB4874_10185</name>
</gene>
<dbReference type="Proteomes" id="UP001557465">
    <property type="component" value="Unassembled WGS sequence"/>
</dbReference>